<dbReference type="PANTHER" id="PTHR10098">
    <property type="entry name" value="RAPSYN-RELATED"/>
    <property type="match status" value="1"/>
</dbReference>
<protein>
    <recommendedName>
        <fullName evidence="3">Tetratricopeptide TPR_1 repeat-containing protein</fullName>
    </recommendedName>
</protein>
<dbReference type="RefSeq" id="WP_002708430.1">
    <property type="nucleotide sequence ID" value="NZ_JH651384.1"/>
</dbReference>
<dbReference type="InterPro" id="IPR011990">
    <property type="entry name" value="TPR-like_helical_dom_sf"/>
</dbReference>
<sequence length="937" mass="106669">MGILVSGQADKIARQYRWLNFHPATETQAVQDWFAASKTKFREHQQVYPLVLQGDVGSGRRYLLEAAHFRQTYAGLPVVVFHWDMELRDAPDPEAQFEHMQARLEDFEQQLEMQNPSLWGRLQTLGDAVDAKLSTKFGPADMSVNLKKVFAALFWPTAKPDSGDENANVFDQAEALFRQLLQDSNVILHVRNAELLDMGLLEKLWHTVRWLNDDADAGRGFMGLAFSFPPAFPLAELLGDRARYVLASVMPLSPQRALIALRETFGKRIADDEFMRWLLTHTALHSGVVDAEHLGELLDKLMDEGLLTQQEGSWFFAPADDLERWRKVVGRNIEELWQSRRKLVPADQQSLLRRLFGLAALGGEWIPVDVLLDYLGVNDRNARDDLIDVLDDVYVNASPALLHCADWHFAGMQDQGLVYRFQSPLLTALLIDPATRQEQAHKLLDWLQKRWSPPSRNQAAYLLRLANHAARAVAHTLRERLAWQVESEFAAELQQHVRDKLESGELSVATLTRIMSEHHLVWPMPRRRAICRAWFSYYQRDLRDVTADIAYAGEEWGALWEAVDDSPIPATQEGVSLCYFYGYIQTEAGEYTKAEQLFHGGGGLCKKRPNMDMEARFHSILAHVDYLKGEMDSSEKRLRDFALPMFQKVGNTRSIAVAYGRIADILQARGQLDEALNILENHELPVYEKLGDVRSKAVTMGNIADILQARGQLDEALNIRQTEQLPVYEKLGDVRSKAVTMGKIADILQARGQLDEALNIRENHELPVYEKLGDVREKAVTMGKIADILQSRNKLDSLWQFIWDKKTVPPTEVLEKSFQTLSEIFIIFQSLQNAMQIGRTHSQMADIYQVSGQLDKALELREREIAVFEKSGYTHELLVSRAKLAILLWQMDAARNSERISELFSMSLADARRMKIPEAGQIEEILKKIGLSCDVHV</sequence>
<evidence type="ECO:0000313" key="1">
    <source>
        <dbReference type="EMBL" id="EIJ34502.1"/>
    </source>
</evidence>
<proteinExistence type="predicted"/>
<evidence type="ECO:0008006" key="3">
    <source>
        <dbReference type="Google" id="ProtNLM"/>
    </source>
</evidence>
<accession>A0A656HE78</accession>
<dbReference type="AlphaFoldDB" id="A0A656HE78"/>
<keyword evidence="2" id="KW-1185">Reference proteome</keyword>
<dbReference type="Gene3D" id="1.25.40.10">
    <property type="entry name" value="Tetratricopeptide repeat domain"/>
    <property type="match status" value="2"/>
</dbReference>
<dbReference type="PANTHER" id="PTHR10098:SF108">
    <property type="entry name" value="TETRATRICOPEPTIDE REPEAT PROTEIN 28"/>
    <property type="match status" value="1"/>
</dbReference>
<gene>
    <name evidence="1" type="ORF">Thini_1926</name>
</gene>
<dbReference type="OrthoDB" id="4181557at2"/>
<dbReference type="Pfam" id="PF13424">
    <property type="entry name" value="TPR_12"/>
    <property type="match status" value="1"/>
</dbReference>
<dbReference type="SUPFAM" id="SSF48452">
    <property type="entry name" value="TPR-like"/>
    <property type="match status" value="2"/>
</dbReference>
<evidence type="ECO:0000313" key="2">
    <source>
        <dbReference type="Proteomes" id="UP000005317"/>
    </source>
</evidence>
<organism evidence="1 2">
    <name type="scientific">Thiothrix nivea (strain ATCC 35100 / DSM 5205 / JP2)</name>
    <dbReference type="NCBI Taxonomy" id="870187"/>
    <lineage>
        <taxon>Bacteria</taxon>
        <taxon>Pseudomonadati</taxon>
        <taxon>Pseudomonadota</taxon>
        <taxon>Gammaproteobacteria</taxon>
        <taxon>Thiotrichales</taxon>
        <taxon>Thiotrichaceae</taxon>
        <taxon>Thiothrix</taxon>
    </lineage>
</organism>
<name>A0A656HE78_THINJ</name>
<dbReference type="Proteomes" id="UP000005317">
    <property type="component" value="Unassembled WGS sequence"/>
</dbReference>
<dbReference type="EMBL" id="JH651384">
    <property type="protein sequence ID" value="EIJ34502.1"/>
    <property type="molecule type" value="Genomic_DNA"/>
</dbReference>
<reference evidence="2" key="1">
    <citation type="journal article" date="2011" name="Stand. Genomic Sci.">
        <title>Genome sequence of the filamentous, gliding Thiothrix nivea neotype strain (JP2(T)).</title>
        <authorList>
            <person name="Lapidus A."/>
            <person name="Nolan M."/>
            <person name="Lucas S."/>
            <person name="Glavina Del Rio T."/>
            <person name="Tice H."/>
            <person name="Cheng J.F."/>
            <person name="Tapia R."/>
            <person name="Han C."/>
            <person name="Goodwin L."/>
            <person name="Pitluck S."/>
            <person name="Liolios K."/>
            <person name="Pagani I."/>
            <person name="Ivanova N."/>
            <person name="Huntemann M."/>
            <person name="Mavromatis K."/>
            <person name="Mikhailova N."/>
            <person name="Pati A."/>
            <person name="Chen A."/>
            <person name="Palaniappan K."/>
            <person name="Land M."/>
            <person name="Brambilla E.M."/>
            <person name="Rohde M."/>
            <person name="Abt B."/>
            <person name="Verbarg S."/>
            <person name="Goker M."/>
            <person name="Bristow J."/>
            <person name="Eisen J.A."/>
            <person name="Markowitz V."/>
            <person name="Hugenholtz P."/>
            <person name="Kyrpides N.C."/>
            <person name="Klenk H.P."/>
            <person name="Woyke T."/>
        </authorList>
    </citation>
    <scope>NUCLEOTIDE SEQUENCE [LARGE SCALE GENOMIC DNA]</scope>
    <source>
        <strain evidence="2">ATCC 35100 / DSM 5205 / JP2</strain>
    </source>
</reference>